<dbReference type="SUPFAM" id="SSF48179">
    <property type="entry name" value="6-phosphogluconate dehydrogenase C-terminal domain-like"/>
    <property type="match status" value="2"/>
</dbReference>
<gene>
    <name evidence="8" type="ORF">Ahy_B01g053649</name>
</gene>
<protein>
    <recommendedName>
        <fullName evidence="10">Pectate lyase superfamily protein domain-containing protein</fullName>
    </recommendedName>
</protein>
<evidence type="ECO:0000313" key="9">
    <source>
        <dbReference type="Proteomes" id="UP000289738"/>
    </source>
</evidence>
<dbReference type="InterPro" id="IPR051801">
    <property type="entry name" value="GH28_Enzymes"/>
</dbReference>
<comment type="similarity">
    <text evidence="2 6">Belongs to the glycosyl hydrolase 28 family.</text>
</comment>
<evidence type="ECO:0000256" key="4">
    <source>
        <dbReference type="ARBA" id="ARBA00022801"/>
    </source>
</evidence>
<keyword evidence="4 6" id="KW-0378">Hydrolase</keyword>
<dbReference type="InterPro" id="IPR011050">
    <property type="entry name" value="Pectin_lyase_fold/virulence"/>
</dbReference>
<keyword evidence="3" id="KW-0134">Cell wall</keyword>
<comment type="subcellular location">
    <subcellularLocation>
        <location evidence="1">Secreted</location>
        <location evidence="1">Cell wall</location>
    </subcellularLocation>
</comment>
<feature type="region of interest" description="Disordered" evidence="7">
    <location>
        <begin position="43"/>
        <end position="84"/>
    </location>
</feature>
<dbReference type="Gene3D" id="2.160.20.10">
    <property type="entry name" value="Single-stranded right-handed beta-helix, Pectin lyase-like"/>
    <property type="match status" value="1"/>
</dbReference>
<name>A0A445ASB9_ARAHY</name>
<dbReference type="PANTHER" id="PTHR31339:SF15">
    <property type="entry name" value="PECTIN LYASE-LIKE SUPERFAMILY PROTEIN"/>
    <property type="match status" value="1"/>
</dbReference>
<dbReference type="Proteomes" id="UP000289738">
    <property type="component" value="Chromosome B01"/>
</dbReference>
<dbReference type="InterPro" id="IPR012334">
    <property type="entry name" value="Pectin_lyas_fold"/>
</dbReference>
<dbReference type="Pfam" id="PF00295">
    <property type="entry name" value="Glyco_hydro_28"/>
    <property type="match status" value="1"/>
</dbReference>
<dbReference type="Gene3D" id="1.10.1040.50">
    <property type="match status" value="1"/>
</dbReference>
<dbReference type="EMBL" id="SDMP01000011">
    <property type="protein sequence ID" value="RYR29280.1"/>
    <property type="molecule type" value="Genomic_DNA"/>
</dbReference>
<dbReference type="AlphaFoldDB" id="A0A445ASB9"/>
<dbReference type="GO" id="GO:0004650">
    <property type="term" value="F:polygalacturonase activity"/>
    <property type="evidence" value="ECO:0007669"/>
    <property type="project" value="InterPro"/>
</dbReference>
<evidence type="ECO:0000313" key="8">
    <source>
        <dbReference type="EMBL" id="RYR29280.1"/>
    </source>
</evidence>
<dbReference type="InterPro" id="IPR008927">
    <property type="entry name" value="6-PGluconate_DH-like_C_sf"/>
</dbReference>
<dbReference type="STRING" id="3818.A0A445ASB9"/>
<comment type="caution">
    <text evidence="8">The sequence shown here is derived from an EMBL/GenBank/DDBJ whole genome shotgun (WGS) entry which is preliminary data.</text>
</comment>
<keyword evidence="5 6" id="KW-0326">Glycosidase</keyword>
<evidence type="ECO:0000256" key="2">
    <source>
        <dbReference type="ARBA" id="ARBA00008834"/>
    </source>
</evidence>
<keyword evidence="3" id="KW-0964">Secreted</keyword>
<evidence type="ECO:0008006" key="10">
    <source>
        <dbReference type="Google" id="ProtNLM"/>
    </source>
</evidence>
<proteinExistence type="inferred from homology"/>
<feature type="compositionally biased region" description="Polar residues" evidence="7">
    <location>
        <begin position="44"/>
        <end position="58"/>
    </location>
</feature>
<dbReference type="InterPro" id="IPR000743">
    <property type="entry name" value="Glyco_hydro_28"/>
</dbReference>
<reference evidence="8 9" key="1">
    <citation type="submission" date="2019-01" db="EMBL/GenBank/DDBJ databases">
        <title>Sequencing of cultivated peanut Arachis hypogaea provides insights into genome evolution and oil improvement.</title>
        <authorList>
            <person name="Chen X."/>
        </authorList>
    </citation>
    <scope>NUCLEOTIDE SEQUENCE [LARGE SCALE GENOMIC DNA]</scope>
    <source>
        <strain evidence="9">cv. Fuhuasheng</strain>
        <tissue evidence="8">Leaves</tissue>
    </source>
</reference>
<keyword evidence="9" id="KW-1185">Reference proteome</keyword>
<dbReference type="GO" id="GO:0005975">
    <property type="term" value="P:carbohydrate metabolic process"/>
    <property type="evidence" value="ECO:0007669"/>
    <property type="project" value="InterPro"/>
</dbReference>
<sequence>MPWVLTLRKIAADVTGKTLEEVKQHYELLVDDVNLIESGRVTLPTYNSTSEGSTSNASDEGAGKKGGQPWNSNESNNGSKASRSYQKRRKGIAWTEDEHTSVALVLLLALSNEARVNGYGSSEQCEYSPELAPRPHSVSILEFGAIGDRKTLNTIAFQNAIFYLMSFADKGGTQLYVPPGQWLTESFNLTSHLTLFLERGAVIIGFQDPFHWKVINLLPSYGRGIKAPAGRYLSLINGYMLNDVVITGNTGTIDGVGSIWWRSFTSHSLNYSRPHLIKLVASNSVVVSNITFLNTPTYGIHPVYCSNVHIHNISISAPSESPFTVGIVPDSSDNVCIEDSTISMGFDAIALKSGWDEYGITYGRPTKNNHQGKRWLHQGDSYIRHSYIKEHDWDKILNLLDLAGYGVAVAVSKEFKGSFRGLTYKSPLLDLMIKSGRNGKNNGKGYYFYEKGSKPKPDLSILPIVEESRRLANIMPGGKPIFITDQEIVEMILFPIVNEACRVLDEGMVIQASDLDIACVLGMSFPSYSVFSDVFDEKIFKNLKVGSRARKHFTSWSGVG</sequence>
<evidence type="ECO:0000256" key="5">
    <source>
        <dbReference type="ARBA" id="ARBA00023295"/>
    </source>
</evidence>
<organism evidence="8 9">
    <name type="scientific">Arachis hypogaea</name>
    <name type="common">Peanut</name>
    <dbReference type="NCBI Taxonomy" id="3818"/>
    <lineage>
        <taxon>Eukaryota</taxon>
        <taxon>Viridiplantae</taxon>
        <taxon>Streptophyta</taxon>
        <taxon>Embryophyta</taxon>
        <taxon>Tracheophyta</taxon>
        <taxon>Spermatophyta</taxon>
        <taxon>Magnoliopsida</taxon>
        <taxon>eudicotyledons</taxon>
        <taxon>Gunneridae</taxon>
        <taxon>Pentapetalae</taxon>
        <taxon>rosids</taxon>
        <taxon>fabids</taxon>
        <taxon>Fabales</taxon>
        <taxon>Fabaceae</taxon>
        <taxon>Papilionoideae</taxon>
        <taxon>50 kb inversion clade</taxon>
        <taxon>dalbergioids sensu lato</taxon>
        <taxon>Dalbergieae</taxon>
        <taxon>Pterocarpus clade</taxon>
        <taxon>Arachis</taxon>
    </lineage>
</organism>
<evidence type="ECO:0000256" key="6">
    <source>
        <dbReference type="RuleBase" id="RU361169"/>
    </source>
</evidence>
<accession>A0A445ASB9</accession>
<dbReference type="SUPFAM" id="SSF51126">
    <property type="entry name" value="Pectin lyase-like"/>
    <property type="match status" value="1"/>
</dbReference>
<dbReference type="Gene3D" id="1.10.10.60">
    <property type="entry name" value="Homeodomain-like"/>
    <property type="match status" value="1"/>
</dbReference>
<evidence type="ECO:0000256" key="1">
    <source>
        <dbReference type="ARBA" id="ARBA00004191"/>
    </source>
</evidence>
<evidence type="ECO:0000256" key="7">
    <source>
        <dbReference type="SAM" id="MobiDB-lite"/>
    </source>
</evidence>
<dbReference type="PANTHER" id="PTHR31339">
    <property type="entry name" value="PECTIN LYASE-RELATED"/>
    <property type="match status" value="1"/>
</dbReference>
<feature type="compositionally biased region" description="Polar residues" evidence="7">
    <location>
        <begin position="69"/>
        <end position="84"/>
    </location>
</feature>
<evidence type="ECO:0000256" key="3">
    <source>
        <dbReference type="ARBA" id="ARBA00022512"/>
    </source>
</evidence>